<dbReference type="EMBL" id="JABWDY010035507">
    <property type="protein sequence ID" value="KAF5181947.1"/>
    <property type="molecule type" value="Genomic_DNA"/>
</dbReference>
<evidence type="ECO:0000313" key="3">
    <source>
        <dbReference type="Proteomes" id="UP000554482"/>
    </source>
</evidence>
<sequence length="307" mass="35859">MYLVPCPLQQLPMLMVWYKQPDKSSMILDPMSMKSFTIKDDACIKGGKICASKYGWLLMCEEVKHKVDQKLVLTGLNFFFFNPFTSEVIHLPFLKKSGFTCATFTSPPTSKNCLVFNLYTMDRDPDRVIISTCYQGDRRWISSHYYAYNFNAIRNVVFKDGDFYCYSRSGRLGIYSPTQRTWTKPGMQNYIKCIQTRKHMVEYGGELLLVIKSKKSKKTIFHRLDYLQRRWIRVRSIQVQDVLCGNPSSITISNAKTKRDVYDRVNYNCLTSKNKYSSLASLYRAVIHLHCPNPAPYGKKVWVEWQH</sequence>
<organism evidence="2 3">
    <name type="scientific">Thalictrum thalictroides</name>
    <name type="common">Rue-anemone</name>
    <name type="synonym">Anemone thalictroides</name>
    <dbReference type="NCBI Taxonomy" id="46969"/>
    <lineage>
        <taxon>Eukaryota</taxon>
        <taxon>Viridiplantae</taxon>
        <taxon>Streptophyta</taxon>
        <taxon>Embryophyta</taxon>
        <taxon>Tracheophyta</taxon>
        <taxon>Spermatophyta</taxon>
        <taxon>Magnoliopsida</taxon>
        <taxon>Ranunculales</taxon>
        <taxon>Ranunculaceae</taxon>
        <taxon>Thalictroideae</taxon>
        <taxon>Thalictrum</taxon>
    </lineage>
</organism>
<feature type="domain" description="KIB1-4 beta-propeller" evidence="1">
    <location>
        <begin position="39"/>
        <end position="256"/>
    </location>
</feature>
<name>A0A7J6VAX1_THATH</name>
<dbReference type="AlphaFoldDB" id="A0A7J6VAX1"/>
<comment type="caution">
    <text evidence="2">The sequence shown here is derived from an EMBL/GenBank/DDBJ whole genome shotgun (WGS) entry which is preliminary data.</text>
</comment>
<dbReference type="OrthoDB" id="1863935at2759"/>
<dbReference type="PANTHER" id="PTHR33127">
    <property type="entry name" value="TRANSMEMBRANE PROTEIN"/>
    <property type="match status" value="1"/>
</dbReference>
<protein>
    <recommendedName>
        <fullName evidence="1">KIB1-4 beta-propeller domain-containing protein</fullName>
    </recommendedName>
</protein>
<keyword evidence="3" id="KW-1185">Reference proteome</keyword>
<reference evidence="2 3" key="1">
    <citation type="submission" date="2020-06" db="EMBL/GenBank/DDBJ databases">
        <title>Transcriptomic and genomic resources for Thalictrum thalictroides and T. hernandezii: Facilitating candidate gene discovery in an emerging model plant lineage.</title>
        <authorList>
            <person name="Arias T."/>
            <person name="Riano-Pachon D.M."/>
            <person name="Di Stilio V.S."/>
        </authorList>
    </citation>
    <scope>NUCLEOTIDE SEQUENCE [LARGE SCALE GENOMIC DNA]</scope>
    <source>
        <strain evidence="3">cv. WT478/WT964</strain>
        <tissue evidence="2">Leaves</tissue>
    </source>
</reference>
<dbReference type="PANTHER" id="PTHR33127:SF5">
    <property type="entry name" value="TRANSMEMBRANE PROTEIN"/>
    <property type="match status" value="1"/>
</dbReference>
<gene>
    <name evidence="2" type="ORF">FRX31_028466</name>
</gene>
<proteinExistence type="predicted"/>
<dbReference type="Pfam" id="PF03478">
    <property type="entry name" value="Beta-prop_KIB1-4"/>
    <property type="match status" value="1"/>
</dbReference>
<evidence type="ECO:0000313" key="2">
    <source>
        <dbReference type="EMBL" id="KAF5181947.1"/>
    </source>
</evidence>
<evidence type="ECO:0000259" key="1">
    <source>
        <dbReference type="Pfam" id="PF03478"/>
    </source>
</evidence>
<dbReference type="InterPro" id="IPR005174">
    <property type="entry name" value="KIB1-4_b-propeller"/>
</dbReference>
<accession>A0A7J6VAX1</accession>
<dbReference type="Proteomes" id="UP000554482">
    <property type="component" value="Unassembled WGS sequence"/>
</dbReference>